<evidence type="ECO:0000256" key="7">
    <source>
        <dbReference type="RuleBase" id="RU000642"/>
    </source>
</evidence>
<dbReference type="InterPro" id="IPR001816">
    <property type="entry name" value="Transl_elong_EFTs/EF1B"/>
</dbReference>
<evidence type="ECO:0000259" key="9">
    <source>
        <dbReference type="Pfam" id="PF00889"/>
    </source>
</evidence>
<evidence type="ECO:0000256" key="2">
    <source>
        <dbReference type="ARBA" id="ARBA00016956"/>
    </source>
</evidence>
<dbReference type="Proteomes" id="UP000581135">
    <property type="component" value="Unassembled WGS sequence"/>
</dbReference>
<dbReference type="HAMAP" id="MF_00050">
    <property type="entry name" value="EF_Ts"/>
    <property type="match status" value="1"/>
</dbReference>
<proteinExistence type="inferred from homology"/>
<keyword evidence="4 6" id="KW-0251">Elongation factor</keyword>
<evidence type="ECO:0000313" key="10">
    <source>
        <dbReference type="EMBL" id="MBB3065876.1"/>
    </source>
</evidence>
<comment type="subcellular location">
    <subcellularLocation>
        <location evidence="6 8">Cytoplasm</location>
    </subcellularLocation>
</comment>
<feature type="region of interest" description="Involved in Mg(2+) ion dislocation from EF-Tu" evidence="6">
    <location>
        <begin position="80"/>
        <end position="83"/>
    </location>
</feature>
<dbReference type="EMBL" id="JACHXA010000005">
    <property type="protein sequence ID" value="MBB3065876.1"/>
    <property type="molecule type" value="Genomic_DNA"/>
</dbReference>
<dbReference type="FunFam" id="1.10.286.20:FF:000001">
    <property type="entry name" value="Elongation factor Ts"/>
    <property type="match status" value="1"/>
</dbReference>
<dbReference type="AlphaFoldDB" id="A0A839SWI8"/>
<dbReference type="Pfam" id="PF00889">
    <property type="entry name" value="EF_TS"/>
    <property type="match status" value="1"/>
</dbReference>
<dbReference type="Gene3D" id="1.10.8.10">
    <property type="entry name" value="DNA helicase RuvA subunit, C-terminal domain"/>
    <property type="match status" value="1"/>
</dbReference>
<sequence>MAEITAAQVKELREKTGAGMMDCKKALIESGADLEAAVDWLRKKGLAAAAKKAGRTAAEGLVGIASAGTRGAVVEVNSETDFVARNDQFRSFVSAVAEKALDAKGNIDALKASDFGDGDTVEAAVSKLIGTIGENMNLRRTAYLEVSDGVVASYVHNQEVPGLGKIGVLVALESTGDKAKLEAFGRQVAMHIAATNPQSVNIDELDPALLARERDVLSEQARASGKPEEIIGKMVEGRLRKYYEEVVLLEQVFVIDGESRVAKAVEGLSKDLGAAVKITGFVRMQLGEGVEREEKDFASEVAAQLGN</sequence>
<reference evidence="10 11" key="1">
    <citation type="submission" date="2020-08" db="EMBL/GenBank/DDBJ databases">
        <title>Genomic Encyclopedia of Type Strains, Phase III (KMG-III): the genomes of soil and plant-associated and newly described type strains.</title>
        <authorList>
            <person name="Whitman W."/>
        </authorList>
    </citation>
    <scope>NUCLEOTIDE SEQUENCE [LARGE SCALE GENOMIC DNA]</scope>
    <source>
        <strain evidence="10 11">CECT 8803</strain>
    </source>
</reference>
<feature type="domain" description="Translation elongation factor EFTs/EF1B dimerisation" evidence="9">
    <location>
        <begin position="71"/>
        <end position="288"/>
    </location>
</feature>
<dbReference type="InterPro" id="IPR014039">
    <property type="entry name" value="Transl_elong_EFTs/EF1B_dimer"/>
</dbReference>
<gene>
    <name evidence="6" type="primary">tsf</name>
    <name evidence="10" type="ORF">FHR98_002172</name>
</gene>
<accession>A0A839SWI8</accession>
<evidence type="ECO:0000256" key="3">
    <source>
        <dbReference type="ARBA" id="ARBA00022490"/>
    </source>
</evidence>
<dbReference type="FunFam" id="1.10.8.10:FF:000001">
    <property type="entry name" value="Elongation factor Ts"/>
    <property type="match status" value="1"/>
</dbReference>
<dbReference type="PANTHER" id="PTHR11741:SF0">
    <property type="entry name" value="ELONGATION FACTOR TS, MITOCHONDRIAL"/>
    <property type="match status" value="1"/>
</dbReference>
<dbReference type="Gene3D" id="3.30.479.20">
    <property type="entry name" value="Elongation factor Ts, dimerisation domain"/>
    <property type="match status" value="2"/>
</dbReference>
<dbReference type="PANTHER" id="PTHR11741">
    <property type="entry name" value="ELONGATION FACTOR TS"/>
    <property type="match status" value="1"/>
</dbReference>
<dbReference type="PROSITE" id="PS01126">
    <property type="entry name" value="EF_TS_1"/>
    <property type="match status" value="1"/>
</dbReference>
<dbReference type="InterPro" id="IPR009060">
    <property type="entry name" value="UBA-like_sf"/>
</dbReference>
<protein>
    <recommendedName>
        <fullName evidence="2 6">Elongation factor Ts</fullName>
        <shortName evidence="6">EF-Ts</shortName>
    </recommendedName>
</protein>
<dbReference type="PROSITE" id="PS01127">
    <property type="entry name" value="EF_TS_2"/>
    <property type="match status" value="1"/>
</dbReference>
<dbReference type="InterPro" id="IPR036402">
    <property type="entry name" value="EF-Ts_dimer_sf"/>
</dbReference>
<comment type="function">
    <text evidence="6 7">Associates with the EF-Tu.GDP complex and induces the exchange of GDP to GTP. It remains bound to the aminoacyl-tRNA.EF-Tu.GTP complex up to the GTP hydrolysis stage on the ribosome.</text>
</comment>
<name>A0A839SWI8_9PROT</name>
<evidence type="ECO:0000256" key="5">
    <source>
        <dbReference type="ARBA" id="ARBA00022917"/>
    </source>
</evidence>
<evidence type="ECO:0000313" key="11">
    <source>
        <dbReference type="Proteomes" id="UP000581135"/>
    </source>
</evidence>
<dbReference type="NCBIfam" id="TIGR00116">
    <property type="entry name" value="tsf"/>
    <property type="match status" value="1"/>
</dbReference>
<keyword evidence="11" id="KW-1185">Reference proteome</keyword>
<evidence type="ECO:0000256" key="4">
    <source>
        <dbReference type="ARBA" id="ARBA00022768"/>
    </source>
</evidence>
<organism evidence="10 11">
    <name type="scientific">Limibacillus halophilus</name>
    <dbReference type="NCBI Taxonomy" id="1579333"/>
    <lineage>
        <taxon>Bacteria</taxon>
        <taxon>Pseudomonadati</taxon>
        <taxon>Pseudomonadota</taxon>
        <taxon>Alphaproteobacteria</taxon>
        <taxon>Rhodospirillales</taxon>
        <taxon>Rhodovibrionaceae</taxon>
        <taxon>Limibacillus</taxon>
    </lineage>
</organism>
<dbReference type="Gene3D" id="1.10.286.20">
    <property type="match status" value="1"/>
</dbReference>
<dbReference type="GO" id="GO:0003746">
    <property type="term" value="F:translation elongation factor activity"/>
    <property type="evidence" value="ECO:0007669"/>
    <property type="project" value="UniProtKB-UniRule"/>
</dbReference>
<comment type="similarity">
    <text evidence="1 6 7">Belongs to the EF-Ts family.</text>
</comment>
<keyword evidence="5 6" id="KW-0648">Protein biosynthesis</keyword>
<dbReference type="CDD" id="cd14275">
    <property type="entry name" value="UBA_EF-Ts"/>
    <property type="match status" value="1"/>
</dbReference>
<keyword evidence="3 6" id="KW-0963">Cytoplasm</keyword>
<dbReference type="InterPro" id="IPR018101">
    <property type="entry name" value="Transl_elong_Ts_CS"/>
</dbReference>
<dbReference type="SUPFAM" id="SSF54713">
    <property type="entry name" value="Elongation factor Ts (EF-Ts), dimerisation domain"/>
    <property type="match status" value="2"/>
</dbReference>
<dbReference type="SUPFAM" id="SSF46934">
    <property type="entry name" value="UBA-like"/>
    <property type="match status" value="1"/>
</dbReference>
<comment type="caution">
    <text evidence="10">The sequence shown here is derived from an EMBL/GenBank/DDBJ whole genome shotgun (WGS) entry which is preliminary data.</text>
</comment>
<dbReference type="GO" id="GO:0005737">
    <property type="term" value="C:cytoplasm"/>
    <property type="evidence" value="ECO:0007669"/>
    <property type="project" value="UniProtKB-SubCell"/>
</dbReference>
<evidence type="ECO:0000256" key="8">
    <source>
        <dbReference type="RuleBase" id="RU000643"/>
    </source>
</evidence>
<evidence type="ECO:0000256" key="6">
    <source>
        <dbReference type="HAMAP-Rule" id="MF_00050"/>
    </source>
</evidence>
<dbReference type="RefSeq" id="WP_183416691.1">
    <property type="nucleotide sequence ID" value="NZ_JACHXA010000005.1"/>
</dbReference>
<evidence type="ECO:0000256" key="1">
    <source>
        <dbReference type="ARBA" id="ARBA00005532"/>
    </source>
</evidence>